<dbReference type="EMBL" id="CP036150">
    <property type="protein sequence ID" value="QEN06757.1"/>
    <property type="molecule type" value="Genomic_DNA"/>
</dbReference>
<name>A0A5C1QH00_9SPIO</name>
<evidence type="ECO:0000313" key="2">
    <source>
        <dbReference type="Proteomes" id="UP000324209"/>
    </source>
</evidence>
<proteinExistence type="predicted"/>
<keyword evidence="2" id="KW-1185">Reference proteome</keyword>
<dbReference type="Proteomes" id="UP000324209">
    <property type="component" value="Chromosome"/>
</dbReference>
<dbReference type="KEGG" id="ock:EXM22_01645"/>
<accession>A0A5C1QH00</accession>
<reference evidence="1 2" key="1">
    <citation type="submission" date="2019-02" db="EMBL/GenBank/DDBJ databases">
        <title>Complete Genome Sequence and Methylome Analysis of free living Spirochaetas.</title>
        <authorList>
            <person name="Fomenkov A."/>
            <person name="Dubinina G."/>
            <person name="Leshcheva N."/>
            <person name="Mikheeva N."/>
            <person name="Grabovich M."/>
            <person name="Vincze T."/>
            <person name="Roberts R.J."/>
        </authorList>
    </citation>
    <scope>NUCLEOTIDE SEQUENCE [LARGE SCALE GENOMIC DNA]</scope>
    <source>
        <strain evidence="1 2">K2</strain>
    </source>
</reference>
<gene>
    <name evidence="1" type="ORF">EXM22_01645</name>
</gene>
<sequence>MEHTSPLTVQVEEKRVDLNIAIHPNEGSDLKLFTLEHHFTFYAGSSLDNFKSGSGQLGKGTLSLLNDCPPGVLQVSEAMASKLAWSEKVMLILEDDKIFLTYTEI</sequence>
<evidence type="ECO:0000313" key="1">
    <source>
        <dbReference type="EMBL" id="QEN06757.1"/>
    </source>
</evidence>
<dbReference type="RefSeq" id="WP_149484840.1">
    <property type="nucleotide sequence ID" value="NZ_CP036150.1"/>
</dbReference>
<organism evidence="1 2">
    <name type="scientific">Oceanispirochaeta crateris</name>
    <dbReference type="NCBI Taxonomy" id="2518645"/>
    <lineage>
        <taxon>Bacteria</taxon>
        <taxon>Pseudomonadati</taxon>
        <taxon>Spirochaetota</taxon>
        <taxon>Spirochaetia</taxon>
        <taxon>Spirochaetales</taxon>
        <taxon>Spirochaetaceae</taxon>
        <taxon>Oceanispirochaeta</taxon>
    </lineage>
</organism>
<dbReference type="AlphaFoldDB" id="A0A5C1QH00"/>
<dbReference type="OrthoDB" id="371216at2"/>
<protein>
    <submittedName>
        <fullName evidence="1">Uncharacterized protein</fullName>
    </submittedName>
</protein>